<accession>A0ABR4Q0H7</accession>
<sequence>MKGKGRLRHIKEARRRIIQSEGKKRPVPPKSHRAMPKGFAHRRNVVNGAAHMLQIRDWSERCKRRHTTTKSHVSVQPRERNLCTLPYKAERRPAGLNTGPL</sequence>
<feature type="region of interest" description="Disordered" evidence="1">
    <location>
        <begin position="17"/>
        <end position="39"/>
    </location>
</feature>
<dbReference type="EMBL" id="JAKROA010000020">
    <property type="protein sequence ID" value="KAL5103156.1"/>
    <property type="molecule type" value="Genomic_DNA"/>
</dbReference>
<proteinExistence type="predicted"/>
<evidence type="ECO:0000313" key="3">
    <source>
        <dbReference type="Proteomes" id="UP001651158"/>
    </source>
</evidence>
<comment type="caution">
    <text evidence="2">The sequence shown here is derived from an EMBL/GenBank/DDBJ whole genome shotgun (WGS) entry which is preliminary data.</text>
</comment>
<evidence type="ECO:0000313" key="2">
    <source>
        <dbReference type="EMBL" id="KAL5103156.1"/>
    </source>
</evidence>
<organism evidence="2 3">
    <name type="scientific">Taenia crassiceps</name>
    <dbReference type="NCBI Taxonomy" id="6207"/>
    <lineage>
        <taxon>Eukaryota</taxon>
        <taxon>Metazoa</taxon>
        <taxon>Spiralia</taxon>
        <taxon>Lophotrochozoa</taxon>
        <taxon>Platyhelminthes</taxon>
        <taxon>Cestoda</taxon>
        <taxon>Eucestoda</taxon>
        <taxon>Cyclophyllidea</taxon>
        <taxon>Taeniidae</taxon>
        <taxon>Taenia</taxon>
    </lineage>
</organism>
<evidence type="ECO:0000256" key="1">
    <source>
        <dbReference type="SAM" id="MobiDB-lite"/>
    </source>
</evidence>
<name>A0ABR4Q0H7_9CEST</name>
<gene>
    <name evidence="2" type="ORF">TcWFU_004120</name>
</gene>
<feature type="compositionally biased region" description="Basic residues" evidence="1">
    <location>
        <begin position="25"/>
        <end position="39"/>
    </location>
</feature>
<protein>
    <submittedName>
        <fullName evidence="2">Uncharacterized protein</fullName>
    </submittedName>
</protein>
<reference evidence="2 3" key="1">
    <citation type="journal article" date="2022" name="Front. Cell. Infect. Microbiol.">
        <title>The Genomes of Two Strains of Taenia crassiceps the Animal Model for the Study of Human Cysticercosis.</title>
        <authorList>
            <person name="Bobes R.J."/>
            <person name="Estrada K."/>
            <person name="Rios-Valencia D.G."/>
            <person name="Calderon-Gallegos A."/>
            <person name="de la Torre P."/>
            <person name="Carrero J.C."/>
            <person name="Sanchez-Flores A."/>
            <person name="Laclette J.P."/>
        </authorList>
    </citation>
    <scope>NUCLEOTIDE SEQUENCE [LARGE SCALE GENOMIC DNA]</scope>
    <source>
        <strain evidence="2">WFUcys</strain>
    </source>
</reference>
<dbReference type="Proteomes" id="UP001651158">
    <property type="component" value="Unassembled WGS sequence"/>
</dbReference>
<keyword evidence="3" id="KW-1185">Reference proteome</keyword>